<proteinExistence type="predicted"/>
<keyword evidence="4" id="KW-1185">Reference proteome</keyword>
<dbReference type="Proteomes" id="UP001362899">
    <property type="component" value="Unassembled WGS sequence"/>
</dbReference>
<sequence>MSKKADSGQPAVNDENIEQLNDMSSKDFKEALKQLEEAEMYAANLESRLDSMHVRLDELLETIKSNSSGTESTDTNTSETNAKNA</sequence>
<feature type="region of interest" description="Disordered" evidence="2">
    <location>
        <begin position="1"/>
        <end position="25"/>
    </location>
</feature>
<reference evidence="3 4" key="1">
    <citation type="journal article" date="2023" name="Elife">
        <title>Identification of key yeast species and microbe-microbe interactions impacting larval growth of Drosophila in the wild.</title>
        <authorList>
            <person name="Mure A."/>
            <person name="Sugiura Y."/>
            <person name="Maeda R."/>
            <person name="Honda K."/>
            <person name="Sakurai N."/>
            <person name="Takahashi Y."/>
            <person name="Watada M."/>
            <person name="Katoh T."/>
            <person name="Gotoh A."/>
            <person name="Gotoh Y."/>
            <person name="Taniguchi I."/>
            <person name="Nakamura K."/>
            <person name="Hayashi T."/>
            <person name="Katayama T."/>
            <person name="Uemura T."/>
            <person name="Hattori Y."/>
        </authorList>
    </citation>
    <scope>NUCLEOTIDE SEQUENCE [LARGE SCALE GENOMIC DNA]</scope>
    <source>
        <strain evidence="3 4">SB-73</strain>
    </source>
</reference>
<dbReference type="EMBL" id="BTGC01000003">
    <property type="protein sequence ID" value="GMM50254.1"/>
    <property type="molecule type" value="Genomic_DNA"/>
</dbReference>
<keyword evidence="1" id="KW-0175">Coiled coil</keyword>
<feature type="region of interest" description="Disordered" evidence="2">
    <location>
        <begin position="62"/>
        <end position="85"/>
    </location>
</feature>
<evidence type="ECO:0000256" key="2">
    <source>
        <dbReference type="SAM" id="MobiDB-lite"/>
    </source>
</evidence>
<dbReference type="AlphaFoldDB" id="A0AAV5RIA6"/>
<accession>A0AAV5RIA6</accession>
<evidence type="ECO:0000256" key="1">
    <source>
        <dbReference type="SAM" id="Coils"/>
    </source>
</evidence>
<gene>
    <name evidence="3" type="ORF">DASB73_012120</name>
</gene>
<organism evidence="3 4">
    <name type="scientific">Starmerella bacillaris</name>
    <name type="common">Yeast</name>
    <name type="synonym">Candida zemplinina</name>
    <dbReference type="NCBI Taxonomy" id="1247836"/>
    <lineage>
        <taxon>Eukaryota</taxon>
        <taxon>Fungi</taxon>
        <taxon>Dikarya</taxon>
        <taxon>Ascomycota</taxon>
        <taxon>Saccharomycotina</taxon>
        <taxon>Dipodascomycetes</taxon>
        <taxon>Dipodascales</taxon>
        <taxon>Trichomonascaceae</taxon>
        <taxon>Starmerella</taxon>
    </lineage>
</organism>
<feature type="compositionally biased region" description="Low complexity" evidence="2">
    <location>
        <begin position="65"/>
        <end position="85"/>
    </location>
</feature>
<comment type="caution">
    <text evidence="3">The sequence shown here is derived from an EMBL/GenBank/DDBJ whole genome shotgun (WGS) entry which is preliminary data.</text>
</comment>
<protein>
    <submittedName>
        <fullName evidence="3">Uncharacterized protein</fullName>
    </submittedName>
</protein>
<evidence type="ECO:0000313" key="4">
    <source>
        <dbReference type="Proteomes" id="UP001362899"/>
    </source>
</evidence>
<feature type="coiled-coil region" evidence="1">
    <location>
        <begin position="28"/>
        <end position="62"/>
    </location>
</feature>
<name>A0AAV5RIA6_STABA</name>
<evidence type="ECO:0000313" key="3">
    <source>
        <dbReference type="EMBL" id="GMM50254.1"/>
    </source>
</evidence>